<organism evidence="1 2">
    <name type="scientific">Panagrolaimus superbus</name>
    <dbReference type="NCBI Taxonomy" id="310955"/>
    <lineage>
        <taxon>Eukaryota</taxon>
        <taxon>Metazoa</taxon>
        <taxon>Ecdysozoa</taxon>
        <taxon>Nematoda</taxon>
        <taxon>Chromadorea</taxon>
        <taxon>Rhabditida</taxon>
        <taxon>Tylenchina</taxon>
        <taxon>Panagrolaimomorpha</taxon>
        <taxon>Panagrolaimoidea</taxon>
        <taxon>Panagrolaimidae</taxon>
        <taxon>Panagrolaimus</taxon>
    </lineage>
</organism>
<proteinExistence type="predicted"/>
<protein>
    <submittedName>
        <fullName evidence="2">Uncharacterized protein</fullName>
    </submittedName>
</protein>
<dbReference type="AlphaFoldDB" id="A0A914Z6P9"/>
<dbReference type="Proteomes" id="UP000887577">
    <property type="component" value="Unplaced"/>
</dbReference>
<accession>A0A914Z6P9</accession>
<name>A0A914Z6P9_9BILA</name>
<dbReference type="WBParaSite" id="PSU_v2.g8009.t1">
    <property type="protein sequence ID" value="PSU_v2.g8009.t1"/>
    <property type="gene ID" value="PSU_v2.g8009"/>
</dbReference>
<reference evidence="2" key="1">
    <citation type="submission" date="2022-11" db="UniProtKB">
        <authorList>
            <consortium name="WormBaseParasite"/>
        </authorList>
    </citation>
    <scope>IDENTIFICATION</scope>
</reference>
<evidence type="ECO:0000313" key="1">
    <source>
        <dbReference type="Proteomes" id="UP000887577"/>
    </source>
</evidence>
<keyword evidence="1" id="KW-1185">Reference proteome</keyword>
<evidence type="ECO:0000313" key="2">
    <source>
        <dbReference type="WBParaSite" id="PSU_v2.g8009.t1"/>
    </source>
</evidence>
<sequence length="185" mass="21696">MENIDYWNIMDVDGMISNNSRPEIDPEWIKNLSKDDRIFCKCLNDKYYYDASIKKIVGSEENRKFLVTFAGLTARHDQTFNFVQACDSFLYMNWNTAKFVKVCSSFVYMVYMCLYTYALPYAFNAHCLEVIRNTMKETGANFDEKYDAAGSAFLRDFDKIDHAMITKNVRIRYPPRYSIAELINA</sequence>